<feature type="region of interest" description="Disordered" evidence="1">
    <location>
        <begin position="249"/>
        <end position="294"/>
    </location>
</feature>
<gene>
    <name evidence="2" type="ORF">DEA8626_03031</name>
</gene>
<sequence length="559" mass="62465">MSKHESDTNGCWSRLPVYRAGGRLTAEQLASEQLDTDLRERLLNLALHGTGVVHGFDIRTRETGEVEVTKKGCIHVGCGLALDRWGRTLYTPDRHLGIDQLVESHFKAEGCYTLRVHYAERSDREAWDPCEDTIGWRHRCVVFTLRKGCEKTDNCPGNLPPPSCDPRRTFVCERTGMISNGEYEALDLKEACRKPPELTPVGCDGLRYDPDAGIPLACLAICQTNKDEKGCKPEYGFCVCPAEGDESDGDEYGKRPEAQNVATHVPPGLAGERPDKGGSGREKDDCDDDGPPDCRKPTTCDMRPVAYRAPLLYELINDTDVYLPKVKSYSWQRSALGEWDTRMSLEEFADRVKACNFDHDEKCTDNPGMDEGFHVAFDRPVDKETLHPLSVIMEVYLRENRTNSHGQAVVVNWKEYRVPLLIKPDLDRRDPDCATGFHLCISEGWLEYIIGDIRNCAAAGQLVRVEITLRGQAIRDKCGCMMDAQPVELDCRDHCGRKTGQARPGGNWISTFRVGPEWPAEGVGDDDDDERPVASYGDRGRVKSSNQDEGRTAGFSSSR</sequence>
<dbReference type="OrthoDB" id="5182296at2"/>
<protein>
    <submittedName>
        <fullName evidence="2">Uncharacterized protein</fullName>
    </submittedName>
</protein>
<dbReference type="Proteomes" id="UP000244924">
    <property type="component" value="Unassembled WGS sequence"/>
</dbReference>
<feature type="region of interest" description="Disordered" evidence="1">
    <location>
        <begin position="506"/>
        <end position="559"/>
    </location>
</feature>
<evidence type="ECO:0000313" key="2">
    <source>
        <dbReference type="EMBL" id="SPH23954.1"/>
    </source>
</evidence>
<keyword evidence="3" id="KW-1185">Reference proteome</keyword>
<dbReference type="RefSeq" id="WP_108854017.1">
    <property type="nucleotide sequence ID" value="NZ_OMOQ01000002.1"/>
</dbReference>
<name>A0A2R8BKV3_9RHOB</name>
<feature type="compositionally biased region" description="Basic and acidic residues" evidence="1">
    <location>
        <begin position="272"/>
        <end position="284"/>
    </location>
</feature>
<organism evidence="2 3">
    <name type="scientific">Albidovulum aquaemixtae</name>
    <dbReference type="NCBI Taxonomy" id="1542388"/>
    <lineage>
        <taxon>Bacteria</taxon>
        <taxon>Pseudomonadati</taxon>
        <taxon>Pseudomonadota</taxon>
        <taxon>Alphaproteobacteria</taxon>
        <taxon>Rhodobacterales</taxon>
        <taxon>Paracoccaceae</taxon>
        <taxon>Albidovulum</taxon>
    </lineage>
</organism>
<dbReference type="EMBL" id="OMOQ01000002">
    <property type="protein sequence ID" value="SPH23954.1"/>
    <property type="molecule type" value="Genomic_DNA"/>
</dbReference>
<dbReference type="AlphaFoldDB" id="A0A2R8BKV3"/>
<accession>A0A2R8BKV3</accession>
<feature type="compositionally biased region" description="Basic and acidic residues" evidence="1">
    <location>
        <begin position="538"/>
        <end position="551"/>
    </location>
</feature>
<proteinExistence type="predicted"/>
<evidence type="ECO:0000313" key="3">
    <source>
        <dbReference type="Proteomes" id="UP000244924"/>
    </source>
</evidence>
<reference evidence="2 3" key="1">
    <citation type="submission" date="2018-03" db="EMBL/GenBank/DDBJ databases">
        <authorList>
            <person name="Keele B.F."/>
        </authorList>
    </citation>
    <scope>NUCLEOTIDE SEQUENCE [LARGE SCALE GENOMIC DNA]</scope>
    <source>
        <strain evidence="2 3">CECT 8626</strain>
    </source>
</reference>
<evidence type="ECO:0000256" key="1">
    <source>
        <dbReference type="SAM" id="MobiDB-lite"/>
    </source>
</evidence>